<organism evidence="1">
    <name type="scientific">uncultured Phycisphaerae bacterium</name>
    <dbReference type="NCBI Taxonomy" id="904963"/>
    <lineage>
        <taxon>Bacteria</taxon>
        <taxon>Pseudomonadati</taxon>
        <taxon>Planctomycetota</taxon>
        <taxon>Phycisphaerae</taxon>
        <taxon>environmental samples</taxon>
    </lineage>
</organism>
<dbReference type="Pfam" id="PF13366">
    <property type="entry name" value="PDDEXK_3"/>
    <property type="match status" value="1"/>
</dbReference>
<evidence type="ECO:0000313" key="1">
    <source>
        <dbReference type="EMBL" id="CAA9398721.1"/>
    </source>
</evidence>
<sequence length="137" mass="15190">MVTGDLSLDAEDEPDPLLNRWTNAVIGAAIEVHNRLGPGHLESAYCNAMAIEMRLRHIPFEREVPILLTYRGEPVGEGRLDFLVARCVVLEIKAVEALASIHTAQAISYLKVTGHRLSLIINFNVRSLKDGLKRVAH</sequence>
<dbReference type="EMBL" id="CADCUQ010000361">
    <property type="protein sequence ID" value="CAA9398721.1"/>
    <property type="molecule type" value="Genomic_DNA"/>
</dbReference>
<name>A0A6J4NVK7_9BACT</name>
<protein>
    <recommendedName>
        <fullName evidence="2">NADH:ubiquinone oxidoreductase subunit 5 (Chain L)/Multisubunit Na+/H+ antiporter, MnhA subunit</fullName>
    </recommendedName>
</protein>
<accession>A0A6J4NVK7</accession>
<evidence type="ECO:0008006" key="2">
    <source>
        <dbReference type="Google" id="ProtNLM"/>
    </source>
</evidence>
<dbReference type="InterPro" id="IPR026350">
    <property type="entry name" value="GxxExxY"/>
</dbReference>
<gene>
    <name evidence="1" type="ORF">AVDCRST_MAG64-1581</name>
</gene>
<proteinExistence type="predicted"/>
<dbReference type="NCBIfam" id="TIGR04256">
    <property type="entry name" value="GxxExxY"/>
    <property type="match status" value="1"/>
</dbReference>
<dbReference type="AlphaFoldDB" id="A0A6J4NVK7"/>
<reference evidence="1" key="1">
    <citation type="submission" date="2020-02" db="EMBL/GenBank/DDBJ databases">
        <authorList>
            <person name="Meier V. D."/>
        </authorList>
    </citation>
    <scope>NUCLEOTIDE SEQUENCE</scope>
    <source>
        <strain evidence="1">AVDCRST_MAG64</strain>
    </source>
</reference>